<accession>A0AB40BDS7</accession>
<feature type="region of interest" description="Disordered" evidence="3">
    <location>
        <begin position="15"/>
        <end position="48"/>
    </location>
</feature>
<dbReference type="FunFam" id="1.25.40.10:FF:000285">
    <property type="entry name" value="Pentatricopeptide repeat-containing protein, chloroplastic"/>
    <property type="match status" value="1"/>
</dbReference>
<dbReference type="InterPro" id="IPR046960">
    <property type="entry name" value="PPR_At4g14850-like_plant"/>
</dbReference>
<evidence type="ECO:0000256" key="1">
    <source>
        <dbReference type="ARBA" id="ARBA00022737"/>
    </source>
</evidence>
<dbReference type="GO" id="GO:0003723">
    <property type="term" value="F:RNA binding"/>
    <property type="evidence" value="ECO:0007669"/>
    <property type="project" value="InterPro"/>
</dbReference>
<feature type="repeat" description="PPR" evidence="2">
    <location>
        <begin position="178"/>
        <end position="212"/>
    </location>
</feature>
<name>A0AB40BDS7_DIOCR</name>
<dbReference type="RefSeq" id="XP_039125052.1">
    <property type="nucleotide sequence ID" value="XM_039269118.1"/>
</dbReference>
<dbReference type="AlphaFoldDB" id="A0AB40BDS7"/>
<gene>
    <name evidence="5" type="primary">LOC120261284</name>
</gene>
<dbReference type="InterPro" id="IPR002885">
    <property type="entry name" value="PPR_rpt"/>
</dbReference>
<protein>
    <submittedName>
        <fullName evidence="5">Pentatricopeptide repeat-containing protein At2g03380, mitochondrial-like</fullName>
    </submittedName>
</protein>
<dbReference type="GeneID" id="120261284"/>
<dbReference type="NCBIfam" id="TIGR00756">
    <property type="entry name" value="PPR"/>
    <property type="match status" value="3"/>
</dbReference>
<dbReference type="Pfam" id="PF13041">
    <property type="entry name" value="PPR_2"/>
    <property type="match status" value="1"/>
</dbReference>
<sequence length="612" mass="68483">MPSILLSISPCNSPSIAHKLHHHNKKKKKKKNHYNKLRRNQTSDTTDNVQSFQQYVRTGRMHDARVQFDAKSKRTLVEYTTLMSGYILHGHSMEAMLLLHDMLHLPFSFVLDPFAVSASLRACASTGSLHCGQELHCLVLKMGYFEDLFVANALVYMYSDCGSLSDAELVFREIKQPDLVSWSSMLSGYMKNGRDKQVLRLIGEMSVAGVQFDAFVLSIALKVAANLGVVATGMQLHCYTVKMGLDSCTFLMNSLMDFYGRSCRLSEMRKVFDGLFHKDLVSWNTAISCYTDDHQSYEALDLFHLLMLEGFECDDYTLGSVLQAVTDLSSLDHGREIHGYVIKAGFWCNSYVISALLVMYIECNDNNSLLPLKLFRYLYAIGEEELLDGFVMASILKFCASRMDLEIGKMIHSCILKQGMKTNPFVSSSLVDMYAKCGIPEASLWVFAGIAEPGVVSWSAIIAGQCSNGRFQEALHLFQAMQSDSVKANEFTLTAAIQACAALRDLRSGKEIHCSLIRAGYSSNASVLNSLIGFYFEIRQPQQALNLWTLSCEDDNPWNSLMRAFSKLIDNGSIIKLLTDIHRSNSQINASLAYYVLDACRSPSLLHADVDQ</sequence>
<dbReference type="PROSITE" id="PS51375">
    <property type="entry name" value="PPR"/>
    <property type="match status" value="2"/>
</dbReference>
<evidence type="ECO:0000313" key="4">
    <source>
        <dbReference type="Proteomes" id="UP001515500"/>
    </source>
</evidence>
<dbReference type="FunFam" id="1.25.40.10:FF:000073">
    <property type="entry name" value="Pentatricopeptide repeat-containing protein chloroplastic"/>
    <property type="match status" value="1"/>
</dbReference>
<evidence type="ECO:0000313" key="5">
    <source>
        <dbReference type="RefSeq" id="XP_039125052.1"/>
    </source>
</evidence>
<proteinExistence type="predicted"/>
<feature type="compositionally biased region" description="Basic residues" evidence="3">
    <location>
        <begin position="18"/>
        <end position="39"/>
    </location>
</feature>
<dbReference type="Proteomes" id="UP001515500">
    <property type="component" value="Chromosome 5"/>
</dbReference>
<keyword evidence="1" id="KW-0677">Repeat</keyword>
<dbReference type="InterPro" id="IPR011990">
    <property type="entry name" value="TPR-like_helical_dom_sf"/>
</dbReference>
<dbReference type="Gene3D" id="1.25.40.10">
    <property type="entry name" value="Tetratricopeptide repeat domain"/>
    <property type="match status" value="3"/>
</dbReference>
<feature type="repeat" description="PPR" evidence="2">
    <location>
        <begin position="454"/>
        <end position="488"/>
    </location>
</feature>
<evidence type="ECO:0000256" key="3">
    <source>
        <dbReference type="SAM" id="MobiDB-lite"/>
    </source>
</evidence>
<evidence type="ECO:0000256" key="2">
    <source>
        <dbReference type="PROSITE-ProRule" id="PRU00708"/>
    </source>
</evidence>
<organism evidence="4 5">
    <name type="scientific">Dioscorea cayennensis subsp. rotundata</name>
    <name type="common">White Guinea yam</name>
    <name type="synonym">Dioscorea rotundata</name>
    <dbReference type="NCBI Taxonomy" id="55577"/>
    <lineage>
        <taxon>Eukaryota</taxon>
        <taxon>Viridiplantae</taxon>
        <taxon>Streptophyta</taxon>
        <taxon>Embryophyta</taxon>
        <taxon>Tracheophyta</taxon>
        <taxon>Spermatophyta</taxon>
        <taxon>Magnoliopsida</taxon>
        <taxon>Liliopsida</taxon>
        <taxon>Dioscoreales</taxon>
        <taxon>Dioscoreaceae</taxon>
        <taxon>Dioscorea</taxon>
    </lineage>
</organism>
<dbReference type="PANTHER" id="PTHR47926">
    <property type="entry name" value="PENTATRICOPEPTIDE REPEAT-CONTAINING PROTEIN"/>
    <property type="match status" value="1"/>
</dbReference>
<keyword evidence="4" id="KW-1185">Reference proteome</keyword>
<dbReference type="GO" id="GO:0009451">
    <property type="term" value="P:RNA modification"/>
    <property type="evidence" value="ECO:0007669"/>
    <property type="project" value="InterPro"/>
</dbReference>
<dbReference type="Pfam" id="PF01535">
    <property type="entry name" value="PPR"/>
    <property type="match status" value="3"/>
</dbReference>
<reference evidence="5" key="1">
    <citation type="submission" date="2025-08" db="UniProtKB">
        <authorList>
            <consortium name="RefSeq"/>
        </authorList>
    </citation>
    <scope>IDENTIFICATION</scope>
</reference>